<reference evidence="5" key="2">
    <citation type="journal article" date="2021" name="PeerJ">
        <title>Extensive microbial diversity within the chicken gut microbiome revealed by metagenomics and culture.</title>
        <authorList>
            <person name="Gilroy R."/>
            <person name="Ravi A."/>
            <person name="Getino M."/>
            <person name="Pursley I."/>
            <person name="Horton D.L."/>
            <person name="Alikhan N.F."/>
            <person name="Baker D."/>
            <person name="Gharbi K."/>
            <person name="Hall N."/>
            <person name="Watson M."/>
            <person name="Adriaenssens E.M."/>
            <person name="Foster-Nyarko E."/>
            <person name="Jarju S."/>
            <person name="Secka A."/>
            <person name="Antonio M."/>
            <person name="Oren A."/>
            <person name="Chaudhuri R.R."/>
            <person name="La Ragione R."/>
            <person name="Hildebrand F."/>
            <person name="Pallen M.J."/>
        </authorList>
    </citation>
    <scope>NUCLEOTIDE SEQUENCE</scope>
    <source>
        <strain evidence="5">CHK199-13235</strain>
    </source>
</reference>
<evidence type="ECO:0000313" key="5">
    <source>
        <dbReference type="EMBL" id="HIS75476.1"/>
    </source>
</evidence>
<dbReference type="PANTHER" id="PTHR43280">
    <property type="entry name" value="ARAC-FAMILY TRANSCRIPTIONAL REGULATOR"/>
    <property type="match status" value="1"/>
</dbReference>
<dbReference type="InterPro" id="IPR018060">
    <property type="entry name" value="HTH_AraC"/>
</dbReference>
<dbReference type="InterPro" id="IPR003313">
    <property type="entry name" value="AraC-bd"/>
</dbReference>
<evidence type="ECO:0000256" key="1">
    <source>
        <dbReference type="ARBA" id="ARBA00023015"/>
    </source>
</evidence>
<keyword evidence="3" id="KW-0804">Transcription</keyword>
<protein>
    <submittedName>
        <fullName evidence="5">Helix-turn-helix domain-containing protein</fullName>
    </submittedName>
</protein>
<dbReference type="GO" id="GO:0003700">
    <property type="term" value="F:DNA-binding transcription factor activity"/>
    <property type="evidence" value="ECO:0007669"/>
    <property type="project" value="InterPro"/>
</dbReference>
<dbReference type="InterPro" id="IPR037923">
    <property type="entry name" value="HTH-like"/>
</dbReference>
<dbReference type="AlphaFoldDB" id="A0A9D1FKG7"/>
<dbReference type="Pfam" id="PF12833">
    <property type="entry name" value="HTH_18"/>
    <property type="match status" value="1"/>
</dbReference>
<sequence length="267" mass="30077">MNAFYERRPDEMTVFHADSIDFPAHFHESLEMFYAIEEGHLVTAGGREQKMGAGDLALIFPGSIHAYGMEEGVAASPALLAVAPLPFTGEFRQALSEMQPETPFLSAGELHPDVDYAFSSLERPENPPNLKARRALVQLILSRTLPMMKLRKKSGEHTIVYQLVDILSREYREQLTLEGLSKRLGVSRFTLSRVFSEQIGCGFPEYVNRLRLNEAETMLANTGLPITEISYRCGFETPRTFNRVFRGQLGVTPREYRSIVKSSGQDK</sequence>
<dbReference type="GO" id="GO:0043565">
    <property type="term" value="F:sequence-specific DNA binding"/>
    <property type="evidence" value="ECO:0007669"/>
    <property type="project" value="InterPro"/>
</dbReference>
<dbReference type="Proteomes" id="UP000824002">
    <property type="component" value="Unassembled WGS sequence"/>
</dbReference>
<organism evidence="5 6">
    <name type="scientific">Candidatus Merdivicinus excrementipullorum</name>
    <dbReference type="NCBI Taxonomy" id="2840867"/>
    <lineage>
        <taxon>Bacteria</taxon>
        <taxon>Bacillati</taxon>
        <taxon>Bacillota</taxon>
        <taxon>Clostridia</taxon>
        <taxon>Eubacteriales</taxon>
        <taxon>Oscillospiraceae</taxon>
        <taxon>Oscillospiraceae incertae sedis</taxon>
        <taxon>Candidatus Merdivicinus</taxon>
    </lineage>
</organism>
<dbReference type="SMART" id="SM00342">
    <property type="entry name" value="HTH_ARAC"/>
    <property type="match status" value="1"/>
</dbReference>
<dbReference type="PRINTS" id="PR00032">
    <property type="entry name" value="HTHARAC"/>
</dbReference>
<dbReference type="Pfam" id="PF02311">
    <property type="entry name" value="AraC_binding"/>
    <property type="match status" value="1"/>
</dbReference>
<dbReference type="PROSITE" id="PS01124">
    <property type="entry name" value="HTH_ARAC_FAMILY_2"/>
    <property type="match status" value="1"/>
</dbReference>
<gene>
    <name evidence="5" type="ORF">IAB51_01570</name>
</gene>
<accession>A0A9D1FKG7</accession>
<keyword evidence="2" id="KW-0238">DNA-binding</keyword>
<dbReference type="EMBL" id="DVJP01000015">
    <property type="protein sequence ID" value="HIS75476.1"/>
    <property type="molecule type" value="Genomic_DNA"/>
</dbReference>
<dbReference type="InterPro" id="IPR020449">
    <property type="entry name" value="Tscrpt_reg_AraC-type_HTH"/>
</dbReference>
<keyword evidence="1" id="KW-0805">Transcription regulation</keyword>
<evidence type="ECO:0000259" key="4">
    <source>
        <dbReference type="PROSITE" id="PS01124"/>
    </source>
</evidence>
<evidence type="ECO:0000256" key="2">
    <source>
        <dbReference type="ARBA" id="ARBA00023125"/>
    </source>
</evidence>
<dbReference type="InterPro" id="IPR014710">
    <property type="entry name" value="RmlC-like_jellyroll"/>
</dbReference>
<dbReference type="SUPFAM" id="SSF46689">
    <property type="entry name" value="Homeodomain-like"/>
    <property type="match status" value="2"/>
</dbReference>
<name>A0A9D1FKG7_9FIRM</name>
<dbReference type="Gene3D" id="1.10.10.60">
    <property type="entry name" value="Homeodomain-like"/>
    <property type="match status" value="2"/>
</dbReference>
<reference evidence="5" key="1">
    <citation type="submission" date="2020-10" db="EMBL/GenBank/DDBJ databases">
        <authorList>
            <person name="Gilroy R."/>
        </authorList>
    </citation>
    <scope>NUCLEOTIDE SEQUENCE</scope>
    <source>
        <strain evidence="5">CHK199-13235</strain>
    </source>
</reference>
<dbReference type="CDD" id="cd02208">
    <property type="entry name" value="cupin_RmlC-like"/>
    <property type="match status" value="1"/>
</dbReference>
<evidence type="ECO:0000313" key="6">
    <source>
        <dbReference type="Proteomes" id="UP000824002"/>
    </source>
</evidence>
<dbReference type="InterPro" id="IPR009057">
    <property type="entry name" value="Homeodomain-like_sf"/>
</dbReference>
<feature type="domain" description="HTH araC/xylS-type" evidence="4">
    <location>
        <begin position="161"/>
        <end position="259"/>
    </location>
</feature>
<dbReference type="SUPFAM" id="SSF51215">
    <property type="entry name" value="Regulatory protein AraC"/>
    <property type="match status" value="1"/>
</dbReference>
<dbReference type="PANTHER" id="PTHR43280:SF2">
    <property type="entry name" value="HTH-TYPE TRANSCRIPTIONAL REGULATOR EXSA"/>
    <property type="match status" value="1"/>
</dbReference>
<evidence type="ECO:0000256" key="3">
    <source>
        <dbReference type="ARBA" id="ARBA00023163"/>
    </source>
</evidence>
<comment type="caution">
    <text evidence="5">The sequence shown here is derived from an EMBL/GenBank/DDBJ whole genome shotgun (WGS) entry which is preliminary data.</text>
</comment>
<dbReference type="Gene3D" id="2.60.120.10">
    <property type="entry name" value="Jelly Rolls"/>
    <property type="match status" value="1"/>
</dbReference>
<proteinExistence type="predicted"/>